<dbReference type="SUPFAM" id="SSF53681">
    <property type="entry name" value="Aspartate/glutamate racemase"/>
    <property type="match status" value="2"/>
</dbReference>
<dbReference type="InterPro" id="IPR015942">
    <property type="entry name" value="Asp/Glu/hydantoin_racemase"/>
</dbReference>
<dbReference type="KEGG" id="cfc:CFLV_10370"/>
<accession>A0A1L7CNY0</accession>
<keyword evidence="3" id="KW-1185">Reference proteome</keyword>
<dbReference type="GeneID" id="82881087"/>
<name>A0A1L7CNY0_CORFL</name>
<dbReference type="Pfam" id="PF01177">
    <property type="entry name" value="Asp_Glu_race"/>
    <property type="match status" value="1"/>
</dbReference>
<dbReference type="Proteomes" id="UP000315353">
    <property type="component" value="Unassembled WGS sequence"/>
</dbReference>
<reference evidence="1 3" key="1">
    <citation type="submission" date="2014-08" db="EMBL/GenBank/DDBJ databases">
        <title>Complete genome sequence of Corynebacterium flavescens OJ8(T)(=DSM 20296(T)), isolated from cheese.</title>
        <authorList>
            <person name="Ruckert C."/>
            <person name="Albersmeier A."/>
            <person name="Winkler A."/>
            <person name="Kalinowski J."/>
        </authorList>
    </citation>
    <scope>NUCLEOTIDE SEQUENCE [LARGE SCALE GENOMIC DNA]</scope>
    <source>
        <strain evidence="1 3">OJ8</strain>
    </source>
</reference>
<dbReference type="EMBL" id="CP009246">
    <property type="protein sequence ID" value="APT87525.1"/>
    <property type="molecule type" value="Genomic_DNA"/>
</dbReference>
<dbReference type="EMBL" id="BJNB01000005">
    <property type="protein sequence ID" value="GEB97071.1"/>
    <property type="molecule type" value="Genomic_DNA"/>
</dbReference>
<dbReference type="InterPro" id="IPR001920">
    <property type="entry name" value="Asp/Glu_race"/>
</dbReference>
<proteinExistence type="predicted"/>
<dbReference type="OrthoDB" id="9801055at2"/>
<sequence>MTYIPALAHPVAVFDAGLGSFDLVRRLRAAYPTQDIIYLADRASFPYGAKSVPDLLHSVARACQSLVVHGASAIVLASNAPSVTVLDELRPRFGIPIFGITPPIRAGLDLLGEDSFLAIAGARVMVESTALRALISAEAGPDAARVVSVAAEELIGLVESGAFLDKARIRHPLEDFLHALRTQYPNLAGMTLSSTHLPWLAPALQELAPDLRLFDPADDVVADFAPFVIPGSGRLLTLVTESPAHPLSEFNAMTKQLGLNLNPQLIEIP</sequence>
<evidence type="ECO:0000313" key="2">
    <source>
        <dbReference type="EMBL" id="GEB97071.1"/>
    </source>
</evidence>
<dbReference type="AlphaFoldDB" id="A0A1L7CNY0"/>
<evidence type="ECO:0000313" key="3">
    <source>
        <dbReference type="Proteomes" id="UP000185479"/>
    </source>
</evidence>
<evidence type="ECO:0000313" key="4">
    <source>
        <dbReference type="Proteomes" id="UP000315353"/>
    </source>
</evidence>
<reference evidence="2 4" key="2">
    <citation type="submission" date="2019-06" db="EMBL/GenBank/DDBJ databases">
        <title>Whole genome shotgun sequence of Corynebacterium flavescens NBRC 14136.</title>
        <authorList>
            <person name="Hosoyama A."/>
            <person name="Uohara A."/>
            <person name="Ohji S."/>
            <person name="Ichikawa N."/>
        </authorList>
    </citation>
    <scope>NUCLEOTIDE SEQUENCE [LARGE SCALE GENOMIC DNA]</scope>
    <source>
        <strain evidence="2 4">NBRC 14136</strain>
    </source>
</reference>
<organism evidence="1 3">
    <name type="scientific">Corynebacterium flavescens</name>
    <dbReference type="NCBI Taxonomy" id="28028"/>
    <lineage>
        <taxon>Bacteria</taxon>
        <taxon>Bacillati</taxon>
        <taxon>Actinomycetota</taxon>
        <taxon>Actinomycetes</taxon>
        <taxon>Mycobacteriales</taxon>
        <taxon>Corynebacteriaceae</taxon>
        <taxon>Corynebacterium</taxon>
    </lineage>
</organism>
<gene>
    <name evidence="2" type="primary">murI_2</name>
    <name evidence="2" type="ORF">CFL01nite_05660</name>
    <name evidence="1" type="ORF">CFLV_10370</name>
</gene>
<protein>
    <submittedName>
        <fullName evidence="2">Glutamate racemase</fullName>
    </submittedName>
</protein>
<dbReference type="RefSeq" id="WP_075730457.1">
    <property type="nucleotide sequence ID" value="NZ_BJNB01000005.1"/>
</dbReference>
<dbReference type="STRING" id="28028.CFLV_10370"/>
<dbReference type="GO" id="GO:0016855">
    <property type="term" value="F:racemase and epimerase activity, acting on amino acids and derivatives"/>
    <property type="evidence" value="ECO:0007669"/>
    <property type="project" value="InterPro"/>
</dbReference>
<dbReference type="Proteomes" id="UP000185479">
    <property type="component" value="Chromosome"/>
</dbReference>
<dbReference type="Gene3D" id="3.40.50.1860">
    <property type="match status" value="2"/>
</dbReference>
<evidence type="ECO:0000313" key="1">
    <source>
        <dbReference type="EMBL" id="APT87525.1"/>
    </source>
</evidence>